<accession>A0AAD8CF75</accession>
<dbReference type="Proteomes" id="UP001230051">
    <property type="component" value="Unassembled WGS sequence"/>
</dbReference>
<sequence length="66" mass="7164">MGCTTSFDVKSQDPPTDPAASADEGQEQTIVDDLEQVEDTKSNKPQPDLQAENIENAAETKERVAE</sequence>
<feature type="region of interest" description="Disordered" evidence="1">
    <location>
        <begin position="1"/>
        <end position="66"/>
    </location>
</feature>
<proteinExistence type="predicted"/>
<feature type="compositionally biased region" description="Acidic residues" evidence="1">
    <location>
        <begin position="24"/>
        <end position="37"/>
    </location>
</feature>
<gene>
    <name evidence="3" type="ORF">AOXY_G35312</name>
    <name evidence="2" type="ORF">AOXY_G36943</name>
</gene>
<name>A0AAD8CF75_ACIOX</name>
<evidence type="ECO:0000313" key="4">
    <source>
        <dbReference type="Proteomes" id="UP001230051"/>
    </source>
</evidence>
<reference evidence="2" key="1">
    <citation type="submission" date="2022-02" db="EMBL/GenBank/DDBJ databases">
        <title>Atlantic sturgeon de novo genome assembly.</title>
        <authorList>
            <person name="Stock M."/>
            <person name="Klopp C."/>
            <person name="Guiguen Y."/>
            <person name="Cabau C."/>
            <person name="Parinello H."/>
            <person name="Santidrian Yebra-Pimentel E."/>
            <person name="Kuhl H."/>
            <person name="Dirks R.P."/>
            <person name="Guessner J."/>
            <person name="Wuertz S."/>
            <person name="Du K."/>
            <person name="Schartl M."/>
        </authorList>
    </citation>
    <scope>NUCLEOTIDE SEQUENCE</scope>
    <source>
        <strain evidence="2">STURGEONOMICS-FGT-2020</strain>
        <tissue evidence="2">Whole blood</tissue>
    </source>
</reference>
<protein>
    <submittedName>
        <fullName evidence="2">Uncharacterized protein</fullName>
    </submittedName>
</protein>
<evidence type="ECO:0000313" key="3">
    <source>
        <dbReference type="EMBL" id="KAK1148014.1"/>
    </source>
</evidence>
<organism evidence="2 4">
    <name type="scientific">Acipenser oxyrinchus oxyrinchus</name>
    <dbReference type="NCBI Taxonomy" id="40147"/>
    <lineage>
        <taxon>Eukaryota</taxon>
        <taxon>Metazoa</taxon>
        <taxon>Chordata</taxon>
        <taxon>Craniata</taxon>
        <taxon>Vertebrata</taxon>
        <taxon>Euteleostomi</taxon>
        <taxon>Actinopterygii</taxon>
        <taxon>Chondrostei</taxon>
        <taxon>Acipenseriformes</taxon>
        <taxon>Acipenseridae</taxon>
        <taxon>Acipenser</taxon>
    </lineage>
</organism>
<dbReference type="EMBL" id="JAGXEW010000273">
    <property type="protein sequence ID" value="KAK1142324.1"/>
    <property type="molecule type" value="Genomic_DNA"/>
</dbReference>
<keyword evidence="4" id="KW-1185">Reference proteome</keyword>
<evidence type="ECO:0000313" key="2">
    <source>
        <dbReference type="EMBL" id="KAK1142324.1"/>
    </source>
</evidence>
<evidence type="ECO:0000256" key="1">
    <source>
        <dbReference type="SAM" id="MobiDB-lite"/>
    </source>
</evidence>
<dbReference type="EMBL" id="JAGXEW010000096">
    <property type="protein sequence ID" value="KAK1148014.1"/>
    <property type="molecule type" value="Genomic_DNA"/>
</dbReference>
<dbReference type="AlphaFoldDB" id="A0AAD8CF75"/>
<comment type="caution">
    <text evidence="2">The sequence shown here is derived from an EMBL/GenBank/DDBJ whole genome shotgun (WGS) entry which is preliminary data.</text>
</comment>